<evidence type="ECO:0000313" key="1">
    <source>
        <dbReference type="EMBL" id="CAK82889.1"/>
    </source>
</evidence>
<dbReference type="GeneID" id="5036071"/>
<protein>
    <submittedName>
        <fullName evidence="1">Uncharacterized protein</fullName>
    </submittedName>
</protein>
<reference evidence="1 2" key="1">
    <citation type="journal article" date="2006" name="Nature">
        <title>Global trends of whole-genome duplications revealed by the ciliate Paramecium tetraurelia.</title>
        <authorList>
            <consortium name="Genoscope"/>
            <person name="Aury J.-M."/>
            <person name="Jaillon O."/>
            <person name="Duret L."/>
            <person name="Noel B."/>
            <person name="Jubin C."/>
            <person name="Porcel B.M."/>
            <person name="Segurens B."/>
            <person name="Daubin V."/>
            <person name="Anthouard V."/>
            <person name="Aiach N."/>
            <person name="Arnaiz O."/>
            <person name="Billaut A."/>
            <person name="Beisson J."/>
            <person name="Blanc I."/>
            <person name="Bouhouche K."/>
            <person name="Camara F."/>
            <person name="Duharcourt S."/>
            <person name="Guigo R."/>
            <person name="Gogendeau D."/>
            <person name="Katinka M."/>
            <person name="Keller A.-M."/>
            <person name="Kissmehl R."/>
            <person name="Klotz C."/>
            <person name="Koll F."/>
            <person name="Le Moue A."/>
            <person name="Lepere C."/>
            <person name="Malinsky S."/>
            <person name="Nowacki M."/>
            <person name="Nowak J.K."/>
            <person name="Plattner H."/>
            <person name="Poulain J."/>
            <person name="Ruiz F."/>
            <person name="Serrano V."/>
            <person name="Zagulski M."/>
            <person name="Dessen P."/>
            <person name="Betermier M."/>
            <person name="Weissenbach J."/>
            <person name="Scarpelli C."/>
            <person name="Schachter V."/>
            <person name="Sperling L."/>
            <person name="Meyer E."/>
            <person name="Cohen J."/>
            <person name="Wincker P."/>
        </authorList>
    </citation>
    <scope>NUCLEOTIDE SEQUENCE [LARGE SCALE GENOMIC DNA]</scope>
    <source>
        <strain evidence="1 2">Stock d4-2</strain>
    </source>
</reference>
<accession>A0DIM2</accession>
<dbReference type="InParanoid" id="A0DIM2"/>
<dbReference type="EMBL" id="CT868452">
    <property type="protein sequence ID" value="CAK82889.1"/>
    <property type="molecule type" value="Genomic_DNA"/>
</dbReference>
<keyword evidence="2" id="KW-1185">Reference proteome</keyword>
<dbReference type="AlphaFoldDB" id="A0DIM2"/>
<dbReference type="KEGG" id="ptm:GSPATT00017246001"/>
<sequence>MNLTTRFVDSFSLTDDLLTQIISDKQTISLSLKQLSKLHHLQKMLEEFQFLNIVYSDQSRVRKMMLTRTKSNLNFAIIVVSSNRQEN</sequence>
<dbReference type="Proteomes" id="UP000000600">
    <property type="component" value="Unassembled WGS sequence"/>
</dbReference>
<gene>
    <name evidence="1" type="ORF">GSPATT00017246001</name>
</gene>
<name>A0DIM2_PARTE</name>
<dbReference type="RefSeq" id="XP_001450286.1">
    <property type="nucleotide sequence ID" value="XM_001450249.1"/>
</dbReference>
<organism evidence="1 2">
    <name type="scientific">Paramecium tetraurelia</name>
    <dbReference type="NCBI Taxonomy" id="5888"/>
    <lineage>
        <taxon>Eukaryota</taxon>
        <taxon>Sar</taxon>
        <taxon>Alveolata</taxon>
        <taxon>Ciliophora</taxon>
        <taxon>Intramacronucleata</taxon>
        <taxon>Oligohymenophorea</taxon>
        <taxon>Peniculida</taxon>
        <taxon>Parameciidae</taxon>
        <taxon>Paramecium</taxon>
    </lineage>
</organism>
<dbReference type="HOGENOM" id="CLU_2488240_0_0_1"/>
<proteinExistence type="predicted"/>
<evidence type="ECO:0000313" key="2">
    <source>
        <dbReference type="Proteomes" id="UP000000600"/>
    </source>
</evidence>